<evidence type="ECO:0008006" key="3">
    <source>
        <dbReference type="Google" id="ProtNLM"/>
    </source>
</evidence>
<reference evidence="1 2" key="1">
    <citation type="submission" date="2021-08" db="EMBL/GenBank/DDBJ databases">
        <title>Comparative Genomics Analysis of the Genus Qipengyuania Reveals Extensive Genetic Diversity and Metabolic Versatility, Including the Description of Fifteen Novel Species.</title>
        <authorList>
            <person name="Liu Y."/>
        </authorList>
    </citation>
    <scope>NUCLEOTIDE SEQUENCE [LARGE SCALE GENOMIC DNA]</scope>
    <source>
        <strain evidence="1 2">YG27</strain>
    </source>
</reference>
<dbReference type="Proteomes" id="UP000782554">
    <property type="component" value="Unassembled WGS sequence"/>
</dbReference>
<comment type="caution">
    <text evidence="1">The sequence shown here is derived from an EMBL/GenBank/DDBJ whole genome shotgun (WGS) entry which is preliminary data.</text>
</comment>
<protein>
    <recommendedName>
        <fullName evidence="3">DUF4261 domain-containing protein</fullName>
    </recommendedName>
</protein>
<evidence type="ECO:0000313" key="2">
    <source>
        <dbReference type="Proteomes" id="UP000782554"/>
    </source>
</evidence>
<dbReference type="EMBL" id="JAIGNU010000004">
    <property type="protein sequence ID" value="MBX7502588.1"/>
    <property type="molecule type" value="Genomic_DNA"/>
</dbReference>
<accession>A0ABS7JYD9</accession>
<evidence type="ECO:0000313" key="1">
    <source>
        <dbReference type="EMBL" id="MBX7502588.1"/>
    </source>
</evidence>
<gene>
    <name evidence="1" type="ORF">K3181_14195</name>
</gene>
<proteinExistence type="predicted"/>
<organism evidence="1 2">
    <name type="scientific">Qipengyuania mesophila</name>
    <dbReference type="NCBI Taxonomy" id="2867246"/>
    <lineage>
        <taxon>Bacteria</taxon>
        <taxon>Pseudomonadati</taxon>
        <taxon>Pseudomonadota</taxon>
        <taxon>Alphaproteobacteria</taxon>
        <taxon>Sphingomonadales</taxon>
        <taxon>Erythrobacteraceae</taxon>
        <taxon>Qipengyuania</taxon>
    </lineage>
</organism>
<keyword evidence="2" id="KW-1185">Reference proteome</keyword>
<name>A0ABS7JYD9_9SPHN</name>
<sequence length="250" mass="26271">MLVFDRGARPDRTAVATALAAIPRVAISHDPATLAGPTHAASPLAAPEDMTRWLELLVDGLTVDLVGLAPGPALDEPDVAYRYNCEIGEPGGREAVGLFPGPHIAAGASSMPILRTLLGLGADLADTLDGLRAVCWGPARSAIAPQFFVRTIRAWLDDGPFPALGLLGLHFDEGGTLTSEGLAFFTGYELAVDPALTADRAAAMRLTVRVVHELVGAELPEVRHEFVTDEGLPLALEPDPSARLIRIGPL</sequence>
<dbReference type="RefSeq" id="WP_221603786.1">
    <property type="nucleotide sequence ID" value="NZ_JAIGNU010000004.1"/>
</dbReference>